<sequence length="656" mass="71027">MMKLLNKALLRMSDWSRTTWCLAILMTVAFVLIGRLAQLQVFDTFDLEKKNLLQVQVDRKLQSPRGTIYDRNGKPLAMSVVTKSLYADPKMIKQSPQEIAELISPYVTMSKENIVKALQEDTAFVWLNRMMDADKSKAVQQVIKDNNIAGLNFVEESKRYYPNGVLAAQVLGFVGTDDKGLDGLEMVLDDELKGGVQQEIVATDNKGNAIFGSVLSKFLPDKGKSVTLTIDATIQFIAERALDKAMVDTGAKHASVIVMDPKTGEILAMANRPSYDPNNYNQSGEEAFKNIAVTNLYEPGSTFKPIIASAALAAGKWKLDTVYNDKGAFAANGHIIRNWNGEGYGPVRLLDILKYSINTGMAEIGTLTGADILSKYVRDYGFGSETGIELPGEGAGILYNPEDMSKLDVATMSIGQGIAVTPLQMVRAFGALSNGGAMMKPHIIKSYSNSQGDVTSTTETSVVGQPVPEETAKTIVDILEKEVSEGGGTKAMVEGYHFGGKTGTAQKLDTKHGGYLDGQYIASFIGFGPVEDPKFVVLVVIDDPQKGSYYGSQIVAPVFKDIVSQLVRYYQMSPYVKESTPVAVKAANTLPEPKPGSDGSVTLPNFTGFTYGEVRDWLHKAGLAFKPDGTGTATSQDESSGTTVQAGTAITVHFRR</sequence>
<dbReference type="SUPFAM" id="SSF54184">
    <property type="entry name" value="Penicillin-binding protein 2x (pbp-2x), c-terminal domain"/>
    <property type="match status" value="1"/>
</dbReference>
<dbReference type="InterPro" id="IPR001460">
    <property type="entry name" value="PCN-bd_Tpept"/>
</dbReference>
<protein>
    <submittedName>
        <fullName evidence="5">Penicillin-binding protein</fullName>
    </submittedName>
</protein>
<evidence type="ECO:0000313" key="6">
    <source>
        <dbReference type="Proteomes" id="UP000238774"/>
    </source>
</evidence>
<dbReference type="Gene3D" id="3.90.1310.10">
    <property type="entry name" value="Penicillin-binding protein 2a (Domain 2)"/>
    <property type="match status" value="1"/>
</dbReference>
<dbReference type="InterPro" id="IPR050515">
    <property type="entry name" value="Beta-lactam/transpept"/>
</dbReference>
<dbReference type="Pfam" id="PF03717">
    <property type="entry name" value="PBP_dimer"/>
    <property type="match status" value="1"/>
</dbReference>
<dbReference type="PROSITE" id="PS51178">
    <property type="entry name" value="PASTA"/>
    <property type="match status" value="1"/>
</dbReference>
<gene>
    <name evidence="5" type="ORF">VRHSUH09_05290</name>
</gene>
<comment type="caution">
    <text evidence="5">The sequence shown here is derived from an EMBL/GenBank/DDBJ whole genome shotgun (WGS) entry which is preliminary data.</text>
</comment>
<keyword evidence="3" id="KW-0472">Membrane</keyword>
<dbReference type="Pfam" id="PF03793">
    <property type="entry name" value="PASTA"/>
    <property type="match status" value="1"/>
</dbReference>
<dbReference type="InterPro" id="IPR005311">
    <property type="entry name" value="PBP_dimer"/>
</dbReference>
<name>A0ABX5BWF4_9FIRM</name>
<comment type="similarity">
    <text evidence="2">Belongs to the transpeptidase family.</text>
</comment>
<dbReference type="SUPFAM" id="SSF56519">
    <property type="entry name" value="Penicillin binding protein dimerisation domain"/>
    <property type="match status" value="1"/>
</dbReference>
<dbReference type="Proteomes" id="UP000238774">
    <property type="component" value="Unassembled WGS sequence"/>
</dbReference>
<dbReference type="Gene3D" id="3.30.450.330">
    <property type="match status" value="1"/>
</dbReference>
<dbReference type="InterPro" id="IPR005543">
    <property type="entry name" value="PASTA_dom"/>
</dbReference>
<evidence type="ECO:0000256" key="3">
    <source>
        <dbReference type="ARBA" id="ARBA00023136"/>
    </source>
</evidence>
<evidence type="ECO:0000259" key="4">
    <source>
        <dbReference type="PROSITE" id="PS51178"/>
    </source>
</evidence>
<organism evidence="5 6">
    <name type="scientific">Veillonella rogosae JCM 15642</name>
    <dbReference type="NCBI Taxonomy" id="1298595"/>
    <lineage>
        <taxon>Bacteria</taxon>
        <taxon>Bacillati</taxon>
        <taxon>Bacillota</taxon>
        <taxon>Negativicutes</taxon>
        <taxon>Veillonellales</taxon>
        <taxon>Veillonellaceae</taxon>
        <taxon>Veillonella</taxon>
    </lineage>
</organism>
<dbReference type="Gene3D" id="3.40.710.10">
    <property type="entry name" value="DD-peptidase/beta-lactamase superfamily"/>
    <property type="match status" value="1"/>
</dbReference>
<keyword evidence="6" id="KW-1185">Reference proteome</keyword>
<evidence type="ECO:0000256" key="1">
    <source>
        <dbReference type="ARBA" id="ARBA00004370"/>
    </source>
</evidence>
<feature type="domain" description="PASTA" evidence="4">
    <location>
        <begin position="596"/>
        <end position="656"/>
    </location>
</feature>
<dbReference type="PANTHER" id="PTHR30627:SF1">
    <property type="entry name" value="PEPTIDOGLYCAN D,D-TRANSPEPTIDASE FTSI"/>
    <property type="match status" value="1"/>
</dbReference>
<reference evidence="5 6" key="1">
    <citation type="submission" date="2018-01" db="EMBL/GenBank/DDBJ databases">
        <title>Draft genome sequences of clinical isolates and type strains of oral Veillonella including Veillonella infantum sp., nov.</title>
        <authorList>
            <person name="Mashima I."/>
            <person name="Liao Y.-C."/>
            <person name="Sabharwal A."/>
            <person name="Haase E.M."/>
            <person name="Nakazawa F."/>
            <person name="Scannapieco F.A."/>
        </authorList>
    </citation>
    <scope>NUCLEOTIDE SEQUENCE [LARGE SCALE GENOMIC DNA]</scope>
    <source>
        <strain evidence="5 6">JCM 15642</strain>
    </source>
</reference>
<accession>A0ABX5BWF4</accession>
<dbReference type="PANTHER" id="PTHR30627">
    <property type="entry name" value="PEPTIDOGLYCAN D,D-TRANSPEPTIDASE"/>
    <property type="match status" value="1"/>
</dbReference>
<dbReference type="EMBL" id="PPCX01000010">
    <property type="protein sequence ID" value="PQL11851.1"/>
    <property type="molecule type" value="Genomic_DNA"/>
</dbReference>
<evidence type="ECO:0000256" key="2">
    <source>
        <dbReference type="ARBA" id="ARBA00007171"/>
    </source>
</evidence>
<evidence type="ECO:0000313" key="5">
    <source>
        <dbReference type="EMBL" id="PQL11851.1"/>
    </source>
</evidence>
<dbReference type="InterPro" id="IPR012338">
    <property type="entry name" value="Beta-lactam/transpept-like"/>
</dbReference>
<dbReference type="InterPro" id="IPR036138">
    <property type="entry name" value="PBP_dimer_sf"/>
</dbReference>
<comment type="subcellular location">
    <subcellularLocation>
        <location evidence="1">Membrane</location>
    </subcellularLocation>
</comment>
<proteinExistence type="inferred from homology"/>
<dbReference type="Pfam" id="PF00905">
    <property type="entry name" value="Transpeptidase"/>
    <property type="match status" value="1"/>
</dbReference>
<dbReference type="SUPFAM" id="SSF56601">
    <property type="entry name" value="beta-lactamase/transpeptidase-like"/>
    <property type="match status" value="1"/>
</dbReference>